<evidence type="ECO:0000256" key="6">
    <source>
        <dbReference type="ARBA" id="ARBA00022679"/>
    </source>
</evidence>
<keyword evidence="10" id="KW-1015">Disulfide bond</keyword>
<keyword evidence="11" id="KW-0393">Immunoglobulin domain</keyword>
<evidence type="ECO:0000256" key="11">
    <source>
        <dbReference type="ARBA" id="ARBA00023319"/>
    </source>
</evidence>
<evidence type="ECO:0000256" key="14">
    <source>
        <dbReference type="ARBA" id="ARBA00059647"/>
    </source>
</evidence>
<dbReference type="InterPro" id="IPR004166">
    <property type="entry name" value="a-kinase_dom"/>
</dbReference>
<sequence>MTDSGRPQKPKLCFLSTLLSQKVPEKSNAVLRCMIAGQPKPEVTWYKNGQAIDECGIVSSYEFLENQYIHLLHLSCCTRSDAAVYQVSAKSCLGMICCSASLEVKSSSENPQCSPDLRHGTVMGWKCETETYEEEHPCKEEEEHASWGDPPPPDSSPRKFSPICSPQVLANHDIIAPSSENPLDVKGTIPKAEAYDPNNTEESFLNSNNIPDKHNVCCYRTVCPTASPLVDGGLSDDGPREEAIASSHENPKAQKYISFSVPLSEAIACIYPGDSASVNKHQVSSEDSDSDYELCPEITLTYMEEFSDDDLEYLECSDVMTDYSNAIWQQSLQGTEHVFLLESHDEEMEFSECDLGGCEHFLREMGCGPQVSGDMRPMAAITAVCGYHSQPQEVGVRDRVSRHSPSSLQTGMTLTLGPHQDGMGTVTGQGSCPLPTASEAAEDDCPGIPGETRDRHQAGEEFPSDNLLTMDKAATEAEVKPLSGGSDKSGMRQGSESLAEKRPEEKHAVLRRGPQRPTRVWWSAMKGNTKKLTHKESAPDGIFNPLLKEPKQHPLNRSHQRETLPTKAGAPCRNSHSHAQPCAISSSAERDMETVPLPADSLSKERDTSFEGEVMQVNGLFDTHQIPDQSAHLQVQIQDSSSSSQMPAFSESAGKESPFTGTTRESFSNSGGIHEENTSLTQHLELENYTQDPQQAEKQDREGNTPARSWADLEHELSTPEAADESMSLAVPSVHLPQDASTDCREPKDLFVTSPEPTDTAFTLENVFSGPRGREEVCMMECFETADQGTCYDTMDSSVGASLDKYLPEEICFTDFERTEGQSKVCDLCSPDDKTLAALPQTQGSEPAQATCKHNKDRNLAMFPLFLSAFTWNVSQEDSEGTTGEHLTEVENAPSVLSPTALAGQKRLSLLDSGEPGGTQPHSSNNSFVHLNGGIDKSPQISAPVATDTPASHSSVMKFPQDKSTALTANVKCLQVTGASEALSIIAVATKAHLAKYHTVSVSENNHADDTEENPSEAPNENLFQFPSNVQSGHKLNGSALESVEELLCSSPNVLGIPGHGHSLPEGEGFCSNCPLHTEGQSTDESQTRDRADNGSPEEDFQEKGSETKQRIQSEIPHYHGSFSAHDFQESLSPSSPAKEEANLGLSEPSPGSSREERGHSSGLEASVSMVAQATVEEDSQVPSNVPSLSEMLLGESDDTVLGNKVKAVTLEDSASEILPPRQVTDLEYKEAAGPVVSDRAWALSDTLKSDAAVPDLEPSGTASWAHSPQAEMASALDNDREIGKGDTAASNAHWNSPWSQGLSQYRFPESSVDPVEEKELYVTDSLSEASKIGGKEKVKDLSQDQEGNQLKVGHPAFLNQLLTFSNILESSVDPIDEPGKMEPPQAENTGPADPTSGAIRKQNKSTDGNLGQRVEVQPAILQISSPYNRGETIPNKDRINQDQADSEREEAKQRQPKKAKVEIQPVIWQVSGPNEVKQRIPRACSTGQVQDGSDKSLGEAEQSKKDRAEFISPTSPLSSCPAIMTHTPVEINTHCLVGQIHSGSVNDFIEHKTHQNISCNSEERGTIESECGKHVSSLSVLMQLPSTPSPKGNVTHFSISHSTEELKVKEPQIGETKLPSPSTSPGMTLAFISREYESEKAPELLQDPDQKGSTLGSGKKSREKASHVANQTGKLPGARSAWAGSEEVKKKQELSGSGHLAEGVKKKILSRVAALRLRLEEKENARKNLSLKKIPKLEKSLSCTNEKKDPKKAPCKREGKAPILLKKIRAERFPDHSGNVKLSCQFAEIHEDSTIWWTKDSKSIAQFQRSAGDNSSVSLAIVQAGQKDQGLYYCCIKNSYGKVTAEFNLTAQVLKQLAGHPDSKGCEEIEFSQLIFREDFLNDSYFGDRLHGQIATEELHFGEGVHRKAFRSTVMQGLMPVFQPGHACVLKVHNAVAHGTKNNDELVQRNYKLAAQECYVQNMARHYAKIYAAEAQPLEGFGEVPEIIPIFLIHRPENNIPYATVEEELIGEFVKYSIRDGKEINFLRRESEAGQKCCTFQHWVYQKTSGCLLVTDMQGVGMKLTDVGIATLAKGYKGFKGNCSISFIDQFKALHQCNKYCKMLGLKSLQNNSQQAKKPIGKSRVQTNSAMAKKSEPGTPAEKKA</sequence>
<dbReference type="SUPFAM" id="SSF56112">
    <property type="entry name" value="Protein kinase-like (PK-like)"/>
    <property type="match status" value="1"/>
</dbReference>
<dbReference type="Gene3D" id="3.20.200.10">
    <property type="entry name" value="MHCK/EF2 kinase"/>
    <property type="match status" value="1"/>
</dbReference>
<keyword evidence="4" id="KW-1003">Cell membrane</keyword>
<dbReference type="SMART" id="SM00408">
    <property type="entry name" value="IGc2"/>
    <property type="match status" value="2"/>
</dbReference>
<dbReference type="SUPFAM" id="SSF48726">
    <property type="entry name" value="Immunoglobulin"/>
    <property type="match status" value="2"/>
</dbReference>
<evidence type="ECO:0000256" key="13">
    <source>
        <dbReference type="ARBA" id="ARBA00048679"/>
    </source>
</evidence>
<dbReference type="RefSeq" id="XP_020026119.2">
    <property type="nucleotide sequence ID" value="XM_020170530.2"/>
</dbReference>
<keyword evidence="9" id="KW-0472">Membrane</keyword>
<evidence type="ECO:0000256" key="1">
    <source>
        <dbReference type="ARBA" id="ARBA00004187"/>
    </source>
</evidence>
<dbReference type="InterPro" id="IPR011009">
    <property type="entry name" value="Kinase-like_dom_sf"/>
</dbReference>
<dbReference type="SMART" id="SM00409">
    <property type="entry name" value="IG"/>
    <property type="match status" value="2"/>
</dbReference>
<reference evidence="18" key="1">
    <citation type="submission" date="2025-08" db="UniProtKB">
        <authorList>
            <consortium name="RefSeq"/>
        </authorList>
    </citation>
    <scope>IDENTIFICATION</scope>
</reference>
<dbReference type="InterPro" id="IPR007110">
    <property type="entry name" value="Ig-like_dom"/>
</dbReference>
<dbReference type="PROSITE" id="PS51158">
    <property type="entry name" value="ALPHA_KINASE"/>
    <property type="match status" value="1"/>
</dbReference>
<dbReference type="KEGG" id="ccan:109690909"/>
<dbReference type="InterPro" id="IPR013098">
    <property type="entry name" value="Ig_I-set"/>
</dbReference>
<dbReference type="InterPro" id="IPR013783">
    <property type="entry name" value="Ig-like_fold"/>
</dbReference>
<dbReference type="Pfam" id="PF02816">
    <property type="entry name" value="Alpha_kinase"/>
    <property type="match status" value="1"/>
</dbReference>
<comment type="similarity">
    <text evidence="2">Belongs to the protein kinase superfamily. Alpha-type protein kinase family. ALPK subfamily.</text>
</comment>
<dbReference type="Pfam" id="PF07679">
    <property type="entry name" value="I-set"/>
    <property type="match status" value="2"/>
</dbReference>
<evidence type="ECO:0000256" key="12">
    <source>
        <dbReference type="ARBA" id="ARBA00047899"/>
    </source>
</evidence>
<dbReference type="GO" id="GO:0016323">
    <property type="term" value="C:basolateral plasma membrane"/>
    <property type="evidence" value="ECO:0007669"/>
    <property type="project" value="UniProtKB-SubCell"/>
</dbReference>
<dbReference type="Proteomes" id="UP001732720">
    <property type="component" value="Chromosome 4"/>
</dbReference>
<name>A0A8B7V4Z5_CASCN</name>
<evidence type="ECO:0000256" key="10">
    <source>
        <dbReference type="ARBA" id="ARBA00023157"/>
    </source>
</evidence>
<comment type="subcellular location">
    <subcellularLocation>
        <location evidence="1">Basolateral cell membrane</location>
    </subcellularLocation>
</comment>
<evidence type="ECO:0000256" key="4">
    <source>
        <dbReference type="ARBA" id="ARBA00022475"/>
    </source>
</evidence>
<dbReference type="PROSITE" id="PS50835">
    <property type="entry name" value="IG_LIKE"/>
    <property type="match status" value="2"/>
</dbReference>
<gene>
    <name evidence="18" type="primary">Alpk2</name>
</gene>
<keyword evidence="7" id="KW-0677">Repeat</keyword>
<comment type="catalytic activity">
    <reaction evidence="13">
        <text>L-seryl-[protein] + ATP = O-phospho-L-seryl-[protein] + ADP + H(+)</text>
        <dbReference type="Rhea" id="RHEA:17989"/>
        <dbReference type="Rhea" id="RHEA-COMP:9863"/>
        <dbReference type="Rhea" id="RHEA-COMP:11604"/>
        <dbReference type="ChEBI" id="CHEBI:15378"/>
        <dbReference type="ChEBI" id="CHEBI:29999"/>
        <dbReference type="ChEBI" id="CHEBI:30616"/>
        <dbReference type="ChEBI" id="CHEBI:83421"/>
        <dbReference type="ChEBI" id="CHEBI:456216"/>
        <dbReference type="EC" id="2.7.11.1"/>
    </reaction>
</comment>
<dbReference type="CTD" id="115701"/>
<comment type="function">
    <text evidence="14">Protein kinase that recognizes phosphorylation sites in which the surrounding peptides have an alpha-helical conformation. Regulates cardiac development and cardiomyocyte differentiation by negatively regulating Wnt/beta-catenin signaling.</text>
</comment>
<dbReference type="EC" id="2.7.11.1" evidence="3"/>
<dbReference type="InterPro" id="IPR003598">
    <property type="entry name" value="Ig_sub2"/>
</dbReference>
<dbReference type="InterPro" id="IPR036179">
    <property type="entry name" value="Ig-like_dom_sf"/>
</dbReference>
<dbReference type="GO" id="GO:0005524">
    <property type="term" value="F:ATP binding"/>
    <property type="evidence" value="ECO:0007669"/>
    <property type="project" value="InterPro"/>
</dbReference>
<organism evidence="18">
    <name type="scientific">Castor canadensis</name>
    <name type="common">American beaver</name>
    <dbReference type="NCBI Taxonomy" id="51338"/>
    <lineage>
        <taxon>Eukaryota</taxon>
        <taxon>Metazoa</taxon>
        <taxon>Chordata</taxon>
        <taxon>Craniata</taxon>
        <taxon>Vertebrata</taxon>
        <taxon>Euteleostomi</taxon>
        <taxon>Mammalia</taxon>
        <taxon>Eutheria</taxon>
        <taxon>Euarchontoglires</taxon>
        <taxon>Glires</taxon>
        <taxon>Rodentia</taxon>
        <taxon>Castorimorpha</taxon>
        <taxon>Castoridae</taxon>
        <taxon>Castor</taxon>
    </lineage>
</organism>
<dbReference type="OrthoDB" id="301415at2759"/>
<dbReference type="CDD" id="cd16974">
    <property type="entry name" value="Alpha_kinase_ALPK2"/>
    <property type="match status" value="1"/>
</dbReference>
<dbReference type="FunFam" id="3.20.200.10:FF:000005">
    <property type="entry name" value="Alpha-protein kinase 2"/>
    <property type="match status" value="1"/>
</dbReference>
<evidence type="ECO:0000313" key="17">
    <source>
        <dbReference type="Proteomes" id="UP001732720"/>
    </source>
</evidence>
<keyword evidence="6" id="KW-0808">Transferase</keyword>
<dbReference type="Gene3D" id="2.60.40.10">
    <property type="entry name" value="Immunoglobulins"/>
    <property type="match status" value="2"/>
</dbReference>
<evidence type="ECO:0000256" key="9">
    <source>
        <dbReference type="ARBA" id="ARBA00023136"/>
    </source>
</evidence>
<protein>
    <recommendedName>
        <fullName evidence="15">Alpha-protein kinase 2</fullName>
        <ecNumber evidence="3">2.7.11.1</ecNumber>
    </recommendedName>
    <alternativeName>
        <fullName evidence="16">Heart alpha-protein kinase</fullName>
    </alternativeName>
</protein>
<evidence type="ECO:0000256" key="15">
    <source>
        <dbReference type="ARBA" id="ARBA00073273"/>
    </source>
</evidence>
<dbReference type="PANTHER" id="PTHR47091">
    <property type="entry name" value="ALPHA-PROTEIN KINASE 2-RELATED"/>
    <property type="match status" value="1"/>
</dbReference>
<dbReference type="PANTHER" id="PTHR47091:SF2">
    <property type="entry name" value="ALPHA-PROTEIN KINASE 2"/>
    <property type="match status" value="1"/>
</dbReference>
<dbReference type="GeneID" id="109690909"/>
<comment type="catalytic activity">
    <reaction evidence="12">
        <text>L-threonyl-[protein] + ATP = O-phospho-L-threonyl-[protein] + ADP + H(+)</text>
        <dbReference type="Rhea" id="RHEA:46608"/>
        <dbReference type="Rhea" id="RHEA-COMP:11060"/>
        <dbReference type="Rhea" id="RHEA-COMP:11605"/>
        <dbReference type="ChEBI" id="CHEBI:15378"/>
        <dbReference type="ChEBI" id="CHEBI:30013"/>
        <dbReference type="ChEBI" id="CHEBI:30616"/>
        <dbReference type="ChEBI" id="CHEBI:61977"/>
        <dbReference type="ChEBI" id="CHEBI:456216"/>
        <dbReference type="EC" id="2.7.11.1"/>
    </reaction>
</comment>
<dbReference type="SMART" id="SM00811">
    <property type="entry name" value="Alpha_kinase"/>
    <property type="match status" value="1"/>
</dbReference>
<evidence type="ECO:0000256" key="7">
    <source>
        <dbReference type="ARBA" id="ARBA00022737"/>
    </source>
</evidence>
<evidence type="ECO:0000256" key="3">
    <source>
        <dbReference type="ARBA" id="ARBA00012513"/>
    </source>
</evidence>
<proteinExistence type="inferred from homology"/>
<evidence type="ECO:0000256" key="2">
    <source>
        <dbReference type="ARBA" id="ARBA00008651"/>
    </source>
</evidence>
<evidence type="ECO:0000313" key="18">
    <source>
        <dbReference type="RefSeq" id="XP_020026119.2"/>
    </source>
</evidence>
<dbReference type="InterPro" id="IPR003599">
    <property type="entry name" value="Ig_sub"/>
</dbReference>
<dbReference type="FunFam" id="2.60.40.10:FF:000032">
    <property type="entry name" value="palladin isoform X1"/>
    <property type="match status" value="1"/>
</dbReference>
<accession>A0A8B7V4Z5</accession>
<evidence type="ECO:0000256" key="16">
    <source>
        <dbReference type="ARBA" id="ARBA00080408"/>
    </source>
</evidence>
<evidence type="ECO:0000256" key="5">
    <source>
        <dbReference type="ARBA" id="ARBA00022527"/>
    </source>
</evidence>
<keyword evidence="5" id="KW-0723">Serine/threonine-protein kinase</keyword>
<keyword evidence="8 18" id="KW-0418">Kinase</keyword>
<dbReference type="GO" id="GO:0004674">
    <property type="term" value="F:protein serine/threonine kinase activity"/>
    <property type="evidence" value="ECO:0007669"/>
    <property type="project" value="UniProtKB-KW"/>
</dbReference>
<keyword evidence="17" id="KW-1185">Reference proteome</keyword>
<evidence type="ECO:0000256" key="8">
    <source>
        <dbReference type="ARBA" id="ARBA00022777"/>
    </source>
</evidence>